<reference evidence="13 14" key="1">
    <citation type="journal article" date="2006" name="Science">
        <title>The genome of black cottonwood, Populus trichocarpa (Torr. &amp; Gray).</title>
        <authorList>
            <person name="Tuskan G.A."/>
            <person name="Difazio S."/>
            <person name="Jansson S."/>
            <person name="Bohlmann J."/>
            <person name="Grigoriev I."/>
            <person name="Hellsten U."/>
            <person name="Putnam N."/>
            <person name="Ralph S."/>
            <person name="Rombauts S."/>
            <person name="Salamov A."/>
            <person name="Schein J."/>
            <person name="Sterck L."/>
            <person name="Aerts A."/>
            <person name="Bhalerao R.R."/>
            <person name="Bhalerao R.P."/>
            <person name="Blaudez D."/>
            <person name="Boerjan W."/>
            <person name="Brun A."/>
            <person name="Brunner A."/>
            <person name="Busov V."/>
            <person name="Campbell M."/>
            <person name="Carlson J."/>
            <person name="Chalot M."/>
            <person name="Chapman J."/>
            <person name="Chen G.L."/>
            <person name="Cooper D."/>
            <person name="Coutinho P.M."/>
            <person name="Couturier J."/>
            <person name="Covert S."/>
            <person name="Cronk Q."/>
            <person name="Cunningham R."/>
            <person name="Davis J."/>
            <person name="Degroeve S."/>
            <person name="Dejardin A."/>
            <person name="Depamphilis C."/>
            <person name="Detter J."/>
            <person name="Dirks B."/>
            <person name="Dubchak I."/>
            <person name="Duplessis S."/>
            <person name="Ehlting J."/>
            <person name="Ellis B."/>
            <person name="Gendler K."/>
            <person name="Goodstein D."/>
            <person name="Gribskov M."/>
            <person name="Grimwood J."/>
            <person name="Groover A."/>
            <person name="Gunter L."/>
            <person name="Hamberger B."/>
            <person name="Heinze B."/>
            <person name="Helariutta Y."/>
            <person name="Henrissat B."/>
            <person name="Holligan D."/>
            <person name="Holt R."/>
            <person name="Huang W."/>
            <person name="Islam-Faridi N."/>
            <person name="Jones S."/>
            <person name="Jones-Rhoades M."/>
            <person name="Jorgensen R."/>
            <person name="Joshi C."/>
            <person name="Kangasjarvi J."/>
            <person name="Karlsson J."/>
            <person name="Kelleher C."/>
            <person name="Kirkpatrick R."/>
            <person name="Kirst M."/>
            <person name="Kohler A."/>
            <person name="Kalluri U."/>
            <person name="Larimer F."/>
            <person name="Leebens-Mack J."/>
            <person name="Leple J.C."/>
            <person name="Locascio P."/>
            <person name="Lou Y."/>
            <person name="Lucas S."/>
            <person name="Martin F."/>
            <person name="Montanini B."/>
            <person name="Napoli C."/>
            <person name="Nelson D.R."/>
            <person name="Nelson C."/>
            <person name="Nieminen K."/>
            <person name="Nilsson O."/>
            <person name="Pereda V."/>
            <person name="Peter G."/>
            <person name="Philippe R."/>
            <person name="Pilate G."/>
            <person name="Poliakov A."/>
            <person name="Razumovskaya J."/>
            <person name="Richardson P."/>
            <person name="Rinaldi C."/>
            <person name="Ritland K."/>
            <person name="Rouze P."/>
            <person name="Ryaboy D."/>
            <person name="Schmutz J."/>
            <person name="Schrader J."/>
            <person name="Segerman B."/>
            <person name="Shin H."/>
            <person name="Siddiqui A."/>
            <person name="Sterky F."/>
            <person name="Terry A."/>
            <person name="Tsai C.J."/>
            <person name="Uberbacher E."/>
            <person name="Unneberg P."/>
            <person name="Vahala J."/>
            <person name="Wall K."/>
            <person name="Wessler S."/>
            <person name="Yang G."/>
            <person name="Yin T."/>
            <person name="Douglas C."/>
            <person name="Marra M."/>
            <person name="Sandberg G."/>
            <person name="Van de Peer Y."/>
            <person name="Rokhsar D."/>
        </authorList>
    </citation>
    <scope>NUCLEOTIDE SEQUENCE [LARGE SCALE GENOMIC DNA]</scope>
    <source>
        <strain evidence="14">cv. Nisqually</strain>
    </source>
</reference>
<evidence type="ECO:0000256" key="6">
    <source>
        <dbReference type="ARBA" id="ARBA00022927"/>
    </source>
</evidence>
<dbReference type="PANTHER" id="PTHR10906">
    <property type="entry name" value="SECY/SEC61-ALPHA FAMILY MEMBER"/>
    <property type="match status" value="1"/>
</dbReference>
<evidence type="ECO:0000256" key="5">
    <source>
        <dbReference type="ARBA" id="ARBA00022692"/>
    </source>
</evidence>
<dbReference type="InParanoid" id="A0A2K1YIQ2"/>
<dbReference type="EMBL" id="CM009300">
    <property type="protein sequence ID" value="PNT12917.1"/>
    <property type="molecule type" value="Genomic_DNA"/>
</dbReference>
<evidence type="ECO:0000256" key="9">
    <source>
        <dbReference type="ARBA" id="ARBA00023136"/>
    </source>
</evidence>
<evidence type="ECO:0000256" key="4">
    <source>
        <dbReference type="ARBA" id="ARBA00022448"/>
    </source>
</evidence>
<dbReference type="GO" id="GO:0008320">
    <property type="term" value="F:protein transmembrane transporter activity"/>
    <property type="evidence" value="ECO:0000318"/>
    <property type="project" value="GO_Central"/>
</dbReference>
<feature type="transmembrane region" description="Helical" evidence="11">
    <location>
        <begin position="34"/>
        <end position="55"/>
    </location>
</feature>
<keyword evidence="8" id="KW-0811">Translocation</keyword>
<dbReference type="Proteomes" id="UP000006729">
    <property type="component" value="Chromosome 11"/>
</dbReference>
<dbReference type="InterPro" id="IPR019561">
    <property type="entry name" value="Translocon_Sec61/SecY_plug_dom"/>
</dbReference>
<dbReference type="GO" id="GO:0005784">
    <property type="term" value="C:Sec61 translocon complex"/>
    <property type="evidence" value="ECO:0000318"/>
    <property type="project" value="GO_Central"/>
</dbReference>
<feature type="transmembrane region" description="Helical" evidence="11">
    <location>
        <begin position="76"/>
        <end position="97"/>
    </location>
</feature>
<evidence type="ECO:0000256" key="10">
    <source>
        <dbReference type="RuleBase" id="RU004349"/>
    </source>
</evidence>
<dbReference type="InterPro" id="IPR023201">
    <property type="entry name" value="SecY_dom_sf"/>
</dbReference>
<proteinExistence type="inferred from homology"/>
<feature type="domain" description="Translocon Sec61/SecY plug" evidence="12">
    <location>
        <begin position="42"/>
        <end position="76"/>
    </location>
</feature>
<dbReference type="PROSITE" id="PS00755">
    <property type="entry name" value="SECY_1"/>
    <property type="match status" value="1"/>
</dbReference>
<keyword evidence="5 11" id="KW-0812">Transmembrane</keyword>
<feature type="transmembrane region" description="Helical" evidence="11">
    <location>
        <begin position="422"/>
        <end position="441"/>
    </location>
</feature>
<sequence length="484" mass="52801">MESGFSALKLVKPFLPFIPEVQRPVNVVPFRVKAMYTGISLVIFLACSQLPLYGIHSTTGADPMHWMRAILASSRGTVIELGIGPLVTSGMVMQFLAGSKLIKVNKDVREDRALLKAAEKFLSILIAIGQAAANLFMGMYGPLGLLGVGNYILIIAQLCFASILMMCLDELLQIGYGLGSGISLFTATHMCENVIWKSFSPTTINTVYGPEFEGAIPALFHGLLKQRNKTLALRKALFRTNLPNVTNLLSTAFISLLAIYLQGFSVPLTVTSNNLNSRFRQRGTYPIKLFYTSNMPIILLSAFISNIYFLSQLLYTRFGGNIVLVNLLGSWSESQYPASHSIPVGGLAYYITAPSSLADMAASPMRALFYLVFMLFACAWFSRKWTEVSGSSAKDVAKQLKASFLDQKMVMPGYREGQLEAVLNRHIPVAAAFGGMCLGALTVSADMMGAIGSGTGVLLAVSVIYQYFEMFDKERVSLFGSLGF</sequence>
<keyword evidence="9 11" id="KW-0472">Membrane</keyword>
<comment type="similarity">
    <text evidence="3 10">Belongs to the SecY/SEC61-alpha family.</text>
</comment>
<keyword evidence="4" id="KW-0813">Transport</keyword>
<dbReference type="GO" id="GO:0009535">
    <property type="term" value="C:chloroplast thylakoid membrane"/>
    <property type="evidence" value="ECO:0007669"/>
    <property type="project" value="UniProtKB-SubCell"/>
</dbReference>
<evidence type="ECO:0000256" key="1">
    <source>
        <dbReference type="ARBA" id="ARBA00004127"/>
    </source>
</evidence>
<evidence type="ECO:0000313" key="14">
    <source>
        <dbReference type="Proteomes" id="UP000006729"/>
    </source>
</evidence>
<feature type="transmembrane region" description="Helical" evidence="11">
    <location>
        <begin position="289"/>
        <end position="309"/>
    </location>
</feature>
<accession>A0A2K1YIQ2</accession>
<dbReference type="GO" id="GO:0043022">
    <property type="term" value="F:ribosome binding"/>
    <property type="evidence" value="ECO:0000318"/>
    <property type="project" value="GO_Central"/>
</dbReference>
<dbReference type="STRING" id="3694.A0A2K1YIQ2"/>
<evidence type="ECO:0000256" key="8">
    <source>
        <dbReference type="ARBA" id="ARBA00023010"/>
    </source>
</evidence>
<dbReference type="InterPro" id="IPR002208">
    <property type="entry name" value="SecY/SEC61-alpha"/>
</dbReference>
<dbReference type="PIRSF" id="PIRSF004557">
    <property type="entry name" value="SecY"/>
    <property type="match status" value="1"/>
</dbReference>
<dbReference type="GO" id="GO:0006616">
    <property type="term" value="P:SRP-dependent cotranslational protein targeting to membrane, translocation"/>
    <property type="evidence" value="ECO:0000318"/>
    <property type="project" value="GO_Central"/>
</dbReference>
<dbReference type="Pfam" id="PF00344">
    <property type="entry name" value="SecY"/>
    <property type="match status" value="1"/>
</dbReference>
<feature type="transmembrane region" description="Helical" evidence="11">
    <location>
        <begin position="143"/>
        <end position="166"/>
    </location>
</feature>
<dbReference type="NCBIfam" id="TIGR00967">
    <property type="entry name" value="3a0501s007"/>
    <property type="match status" value="1"/>
</dbReference>
<evidence type="ECO:0000256" key="2">
    <source>
        <dbReference type="ARBA" id="ARBA00004454"/>
    </source>
</evidence>
<evidence type="ECO:0000256" key="11">
    <source>
        <dbReference type="SAM" id="Phobius"/>
    </source>
</evidence>
<evidence type="ECO:0000256" key="3">
    <source>
        <dbReference type="ARBA" id="ARBA00005751"/>
    </source>
</evidence>
<dbReference type="GO" id="GO:0031204">
    <property type="term" value="P:post-translational protein targeting to membrane, translocation"/>
    <property type="evidence" value="ECO:0000318"/>
    <property type="project" value="GO_Central"/>
</dbReference>
<dbReference type="Gene3D" id="1.10.3370.10">
    <property type="entry name" value="SecY subunit domain"/>
    <property type="match status" value="1"/>
</dbReference>
<feature type="transmembrane region" description="Helical" evidence="11">
    <location>
        <begin position="248"/>
        <end position="268"/>
    </location>
</feature>
<organism evidence="13 14">
    <name type="scientific">Populus trichocarpa</name>
    <name type="common">Western balsam poplar</name>
    <name type="synonym">Populus balsamifera subsp. trichocarpa</name>
    <dbReference type="NCBI Taxonomy" id="3694"/>
    <lineage>
        <taxon>Eukaryota</taxon>
        <taxon>Viridiplantae</taxon>
        <taxon>Streptophyta</taxon>
        <taxon>Embryophyta</taxon>
        <taxon>Tracheophyta</taxon>
        <taxon>Spermatophyta</taxon>
        <taxon>Magnoliopsida</taxon>
        <taxon>eudicotyledons</taxon>
        <taxon>Gunneridae</taxon>
        <taxon>Pentapetalae</taxon>
        <taxon>rosids</taxon>
        <taxon>fabids</taxon>
        <taxon>Malpighiales</taxon>
        <taxon>Salicaceae</taxon>
        <taxon>Saliceae</taxon>
        <taxon>Populus</taxon>
    </lineage>
</organism>
<dbReference type="SUPFAM" id="SSF103491">
    <property type="entry name" value="Preprotein translocase SecY subunit"/>
    <property type="match status" value="1"/>
</dbReference>
<protein>
    <recommendedName>
        <fullName evidence="12">Translocon Sec61/SecY plug domain-containing protein</fullName>
    </recommendedName>
</protein>
<feature type="transmembrane region" description="Helical" evidence="11">
    <location>
        <begin position="447"/>
        <end position="468"/>
    </location>
</feature>
<comment type="subcellular location">
    <subcellularLocation>
        <location evidence="1">Endomembrane system</location>
        <topology evidence="1">Multi-pass membrane protein</topology>
    </subcellularLocation>
    <subcellularLocation>
        <location evidence="2">Plastid</location>
        <location evidence="2">Chloroplast thylakoid membrane</location>
        <topology evidence="2">Multi-pass membrane protein</topology>
    </subcellularLocation>
</comment>
<evidence type="ECO:0000256" key="7">
    <source>
        <dbReference type="ARBA" id="ARBA00022989"/>
    </source>
</evidence>
<gene>
    <name evidence="13" type="ORF">POPTR_011G114200</name>
</gene>
<keyword evidence="7 11" id="KW-1133">Transmembrane helix</keyword>
<dbReference type="GO" id="GO:0005048">
    <property type="term" value="F:signal sequence binding"/>
    <property type="evidence" value="ECO:0000318"/>
    <property type="project" value="GO_Central"/>
</dbReference>
<dbReference type="AlphaFoldDB" id="A0A2K1YIQ2"/>
<feature type="transmembrane region" description="Helical" evidence="11">
    <location>
        <begin position="365"/>
        <end position="382"/>
    </location>
</feature>
<name>A0A2K1YIQ2_POPTR</name>
<evidence type="ECO:0000259" key="12">
    <source>
        <dbReference type="Pfam" id="PF10559"/>
    </source>
</evidence>
<dbReference type="InterPro" id="IPR030659">
    <property type="entry name" value="SecY_CS"/>
</dbReference>
<dbReference type="Pfam" id="PF10559">
    <property type="entry name" value="Plug_translocon"/>
    <property type="match status" value="1"/>
</dbReference>
<keyword evidence="14" id="KW-1185">Reference proteome</keyword>
<dbReference type="FunFam" id="1.10.3370.10:FF:000009">
    <property type="entry name" value="Pretranslocation protein, alpha subunit, putative"/>
    <property type="match status" value="1"/>
</dbReference>
<evidence type="ECO:0000313" key="13">
    <source>
        <dbReference type="EMBL" id="PNT12917.1"/>
    </source>
</evidence>
<keyword evidence="6" id="KW-0653">Protein transport</keyword>